<name>A0ABN7T2J0_OIKDI</name>
<feature type="region of interest" description="Disordered" evidence="1">
    <location>
        <begin position="244"/>
        <end position="269"/>
    </location>
</feature>
<feature type="region of interest" description="Disordered" evidence="1">
    <location>
        <begin position="415"/>
        <end position="474"/>
    </location>
</feature>
<proteinExistence type="predicted"/>
<feature type="region of interest" description="Disordered" evidence="1">
    <location>
        <begin position="13"/>
        <end position="87"/>
    </location>
</feature>
<dbReference type="Proteomes" id="UP001158576">
    <property type="component" value="Chromosome 2"/>
</dbReference>
<feature type="compositionally biased region" description="Acidic residues" evidence="1">
    <location>
        <begin position="347"/>
        <end position="357"/>
    </location>
</feature>
<feature type="compositionally biased region" description="Basic and acidic residues" evidence="1">
    <location>
        <begin position="68"/>
        <end position="78"/>
    </location>
</feature>
<feature type="compositionally biased region" description="Low complexity" evidence="1">
    <location>
        <begin position="15"/>
        <end position="67"/>
    </location>
</feature>
<evidence type="ECO:0000313" key="2">
    <source>
        <dbReference type="EMBL" id="CAG5111885.1"/>
    </source>
</evidence>
<feature type="compositionally biased region" description="Polar residues" evidence="1">
    <location>
        <begin position="127"/>
        <end position="148"/>
    </location>
</feature>
<sequence>MFRIGVDHCYDDELTSTSTRPARKTTTTPEATTQSITTAATTTAAATTSKTSSSSSSSLMSTTVEVKTTTEEEVKTTTEEEVMTTTEEVVKTTTQEAKSNNTETTIVFTTPSSTTSSTNTTKASPIEETTSTSPIDNVPESSNSSTETLPPDFSPLKKNLLFSALTFALRFTVFTAFVCVIRQWYLVFSNRDLADASFTARFKAATSFVLRELLCLRLFEKRKMVYNVSYSRGVIPGACASTTRPGENFTSTQPPGYIPGRRTIQQPPAVNSSRADSVVYYDETVSLEEARRRTYESSLNFGIEKERVDQIFRKAPVQDDHISHPCPAGQQKTASEEIVVIPQDHDQENDDNEDEGTEPIASDVFLPKPKSKDENVDKSKFARVKDFMARSISPFNKKKNRKKKAISKSNDAFKLSIGSSDDEQTEDEEKFSGSIVSQTPATPEKENLPNLVDEDMPSGEVNNNSESKEEFSEREVDLKLDKSTFSRFHKTRRTQRNICSPRLAHRPLHESPLIQSFSRTDNVRNESCIKTEAKPHDDEKKGDDAEKLKNSCGFKNNKDLATPKLFNFYASMIINVQQIKPESTNKKTMRRLRKFLRKTFLVKTLRYPIGEIERGLNVDSDIDQRPGAIDSAAVRYLTRVRNPYAPEDEPDSLMTRMSEEELRYATIRRSYSFRYKYSNNYIFPL</sequence>
<reference evidence="2 3" key="1">
    <citation type="submission" date="2021-04" db="EMBL/GenBank/DDBJ databases">
        <authorList>
            <person name="Bliznina A."/>
        </authorList>
    </citation>
    <scope>NUCLEOTIDE SEQUENCE [LARGE SCALE GENOMIC DNA]</scope>
</reference>
<feature type="compositionally biased region" description="Acidic residues" evidence="1">
    <location>
        <begin position="420"/>
        <end position="429"/>
    </location>
</feature>
<protein>
    <submittedName>
        <fullName evidence="2">Oidioi.mRNA.OKI2018_I69.chr2.g6156.t1.cds</fullName>
    </submittedName>
</protein>
<evidence type="ECO:0000256" key="1">
    <source>
        <dbReference type="SAM" id="MobiDB-lite"/>
    </source>
</evidence>
<keyword evidence="3" id="KW-1185">Reference proteome</keyword>
<dbReference type="EMBL" id="OU015567">
    <property type="protein sequence ID" value="CAG5111885.1"/>
    <property type="molecule type" value="Genomic_DNA"/>
</dbReference>
<organism evidence="2 3">
    <name type="scientific">Oikopleura dioica</name>
    <name type="common">Tunicate</name>
    <dbReference type="NCBI Taxonomy" id="34765"/>
    <lineage>
        <taxon>Eukaryota</taxon>
        <taxon>Metazoa</taxon>
        <taxon>Chordata</taxon>
        <taxon>Tunicata</taxon>
        <taxon>Appendicularia</taxon>
        <taxon>Copelata</taxon>
        <taxon>Oikopleuridae</taxon>
        <taxon>Oikopleura</taxon>
    </lineage>
</organism>
<accession>A0ABN7T2J0</accession>
<feature type="region of interest" description="Disordered" evidence="1">
    <location>
        <begin position="344"/>
        <end position="377"/>
    </location>
</feature>
<gene>
    <name evidence="2" type="ORF">OKIOD_LOCUS14921</name>
</gene>
<evidence type="ECO:0000313" key="3">
    <source>
        <dbReference type="Proteomes" id="UP001158576"/>
    </source>
</evidence>
<feature type="region of interest" description="Disordered" evidence="1">
    <location>
        <begin position="108"/>
        <end position="150"/>
    </location>
</feature>
<feature type="compositionally biased region" description="Polar residues" evidence="1">
    <location>
        <begin position="244"/>
        <end position="254"/>
    </location>
</feature>
<feature type="compositionally biased region" description="Low complexity" evidence="1">
    <location>
        <begin position="108"/>
        <end position="124"/>
    </location>
</feature>